<protein>
    <submittedName>
        <fullName evidence="1">Uncharacterized protein</fullName>
    </submittedName>
</protein>
<dbReference type="Proteomes" id="UP000783686">
    <property type="component" value="Unassembled WGS sequence"/>
</dbReference>
<evidence type="ECO:0000313" key="1">
    <source>
        <dbReference type="EMBL" id="CAD5205788.1"/>
    </source>
</evidence>
<accession>A0A811JQW0</accession>
<organism evidence="1 2">
    <name type="scientific">Bursaphelenchus okinawaensis</name>
    <dbReference type="NCBI Taxonomy" id="465554"/>
    <lineage>
        <taxon>Eukaryota</taxon>
        <taxon>Metazoa</taxon>
        <taxon>Ecdysozoa</taxon>
        <taxon>Nematoda</taxon>
        <taxon>Chromadorea</taxon>
        <taxon>Rhabditida</taxon>
        <taxon>Tylenchina</taxon>
        <taxon>Tylenchomorpha</taxon>
        <taxon>Aphelenchoidea</taxon>
        <taxon>Aphelenchoididae</taxon>
        <taxon>Bursaphelenchus</taxon>
    </lineage>
</organism>
<evidence type="ECO:0000313" key="2">
    <source>
        <dbReference type="Proteomes" id="UP000614601"/>
    </source>
</evidence>
<gene>
    <name evidence="1" type="ORF">BOKJ2_LOCUS472</name>
</gene>
<comment type="caution">
    <text evidence="1">The sequence shown here is derived from an EMBL/GenBank/DDBJ whole genome shotgun (WGS) entry which is preliminary data.</text>
</comment>
<reference evidence="1" key="1">
    <citation type="submission" date="2020-09" db="EMBL/GenBank/DDBJ databases">
        <authorList>
            <person name="Kikuchi T."/>
        </authorList>
    </citation>
    <scope>NUCLEOTIDE SEQUENCE</scope>
    <source>
        <strain evidence="1">SH1</strain>
    </source>
</reference>
<dbReference type="EMBL" id="CAJFCW020000001">
    <property type="protein sequence ID" value="CAG9079231.1"/>
    <property type="molecule type" value="Genomic_DNA"/>
</dbReference>
<keyword evidence="2" id="KW-1185">Reference proteome</keyword>
<dbReference type="EMBL" id="CAJFDH010000001">
    <property type="protein sequence ID" value="CAD5205788.1"/>
    <property type="molecule type" value="Genomic_DNA"/>
</dbReference>
<dbReference type="Proteomes" id="UP000614601">
    <property type="component" value="Unassembled WGS sequence"/>
</dbReference>
<dbReference type="AlphaFoldDB" id="A0A811JQW0"/>
<proteinExistence type="predicted"/>
<name>A0A811JQW0_9BILA</name>
<sequence length="347" mass="41326">MRFNNEHLLISNINFGLKEFKLLDFRKYIEGNPNDLEATGLIREAKLVNRGTRVIVAMNGATVVYDIEEDKISAEYDYNWKCNDMFCVYRDNVYVDLHNDKQFVLDGNVIEEKVQDLCLKDFRRYNIYQTKVGQLVLNDYLSNESNTVDVVDLSLALISRNTNMIYLFCRGSFHIYSIKEKKLVFSHTDYKHRYWNLFSDYALFNFETVELLHFNQKRKVWVKESHSLLTLLKNSSLTIQPSHSRDFILKLCRDTDRDHIVFNDWSKEKLNFKYFSSYPTEKRHHSLFDIELEKTCCEESRNDKNVDPQVLNKFNAIVEEYETEQKHINQIRSDKKITFTDLFNISK</sequence>